<organism evidence="6 7">
    <name type="scientific">Thermothielavioides terrestris</name>
    <dbReference type="NCBI Taxonomy" id="2587410"/>
    <lineage>
        <taxon>Eukaryota</taxon>
        <taxon>Fungi</taxon>
        <taxon>Dikarya</taxon>
        <taxon>Ascomycota</taxon>
        <taxon>Pezizomycotina</taxon>
        <taxon>Sordariomycetes</taxon>
        <taxon>Sordariomycetidae</taxon>
        <taxon>Sordariales</taxon>
        <taxon>Chaetomiaceae</taxon>
        <taxon>Thermothielavioides</taxon>
    </lineage>
</organism>
<feature type="domain" description="SHSP" evidence="5">
    <location>
        <begin position="43"/>
        <end position="178"/>
    </location>
</feature>
<comment type="similarity">
    <text evidence="2 3">Belongs to the small heat shock protein (HSP20) family.</text>
</comment>
<evidence type="ECO:0000256" key="3">
    <source>
        <dbReference type="RuleBase" id="RU003616"/>
    </source>
</evidence>
<keyword evidence="1" id="KW-0346">Stress response</keyword>
<dbReference type="SUPFAM" id="SSF49764">
    <property type="entry name" value="HSP20-like chaperones"/>
    <property type="match status" value="1"/>
</dbReference>
<dbReference type="CDD" id="cd06464">
    <property type="entry name" value="ACD_sHsps-like"/>
    <property type="match status" value="1"/>
</dbReference>
<evidence type="ECO:0000259" key="5">
    <source>
        <dbReference type="PROSITE" id="PS01031"/>
    </source>
</evidence>
<dbReference type="PANTHER" id="PTHR11527">
    <property type="entry name" value="HEAT-SHOCK PROTEIN 20 FAMILY MEMBER"/>
    <property type="match status" value="1"/>
</dbReference>
<evidence type="ECO:0000256" key="1">
    <source>
        <dbReference type="ARBA" id="ARBA00023016"/>
    </source>
</evidence>
<feature type="compositionally biased region" description="Basic and acidic residues" evidence="4">
    <location>
        <begin position="107"/>
        <end position="120"/>
    </location>
</feature>
<protein>
    <submittedName>
        <fullName evidence="6">D450bde8-33d2-4d1d-ac74-19ee1375773b</fullName>
    </submittedName>
</protein>
<dbReference type="InterPro" id="IPR002068">
    <property type="entry name" value="A-crystallin/Hsp20_dom"/>
</dbReference>
<evidence type="ECO:0000256" key="2">
    <source>
        <dbReference type="PROSITE-ProRule" id="PRU00285"/>
    </source>
</evidence>
<name>A0A3S4BI34_9PEZI</name>
<evidence type="ECO:0000313" key="7">
    <source>
        <dbReference type="Proteomes" id="UP000289323"/>
    </source>
</evidence>
<dbReference type="InterPro" id="IPR008978">
    <property type="entry name" value="HSP20-like_chaperone"/>
</dbReference>
<dbReference type="Pfam" id="PF00011">
    <property type="entry name" value="HSP20"/>
    <property type="match status" value="1"/>
</dbReference>
<sequence>MSLWHPRFSHTHSGAPSFSSLFRMLDDFDRYASQQLGRFEGSTSVASFSPRFDLAEHNNKYVLQGELPGVAPQNVEIEFTDDQTLVVRGRTEHSRTEGDPALLEGPSETKRSEGGEEAASRQKPRYWLSERSYGEFSRVFTFPAAVDQDKVQAKFKDGVLDITVPKAEKRGGKRITIQ</sequence>
<dbReference type="PROSITE" id="PS01031">
    <property type="entry name" value="SHSP"/>
    <property type="match status" value="1"/>
</dbReference>
<accession>A0A3S4BI34</accession>
<evidence type="ECO:0000313" key="6">
    <source>
        <dbReference type="EMBL" id="SPQ20812.1"/>
    </source>
</evidence>
<evidence type="ECO:0000256" key="4">
    <source>
        <dbReference type="SAM" id="MobiDB-lite"/>
    </source>
</evidence>
<proteinExistence type="inferred from homology"/>
<reference evidence="6 7" key="1">
    <citation type="submission" date="2018-04" db="EMBL/GenBank/DDBJ databases">
        <authorList>
            <person name="Huttner S."/>
            <person name="Dainat J."/>
        </authorList>
    </citation>
    <scope>NUCLEOTIDE SEQUENCE [LARGE SCALE GENOMIC DNA]</scope>
</reference>
<feature type="compositionally biased region" description="Basic and acidic residues" evidence="4">
    <location>
        <begin position="89"/>
        <end position="98"/>
    </location>
</feature>
<dbReference type="Gene3D" id="2.60.40.790">
    <property type="match status" value="1"/>
</dbReference>
<gene>
    <name evidence="6" type="ORF">TT172_LOCUS3231</name>
</gene>
<dbReference type="Proteomes" id="UP000289323">
    <property type="component" value="Unassembled WGS sequence"/>
</dbReference>
<dbReference type="AlphaFoldDB" id="A0A3S4BI34"/>
<feature type="region of interest" description="Disordered" evidence="4">
    <location>
        <begin position="89"/>
        <end position="123"/>
    </location>
</feature>
<dbReference type="EMBL" id="OUUZ01000008">
    <property type="protein sequence ID" value="SPQ20812.1"/>
    <property type="molecule type" value="Genomic_DNA"/>
</dbReference>
<dbReference type="InterPro" id="IPR031107">
    <property type="entry name" value="Small_HSP"/>
</dbReference>